<sequence>MFFRLRIRPRMLRNVSGRNTGCRVMGCELSAPIGVSPTAMQKMAHPDGEVANARAVGKFGSIFTLSTLSTSSIEEVAAAAPDTIKWFQLYVYKQRDITRDFLTRVEKAGFKAIVLTIDTAAFGKRYADVRNQFKLPPSLKLANFEGNYSTAVNQSNSKSALANISELLDDSLNWDDVKWLMRSTRLPIVLKGVLTGEDAAMGAELGVSGIIVSNHGARQLDTVPATIEALREVVRAVKGRCEVYLDGGVTYGTDVFKALALGARMVFVGRPAIWGLTAGGEGGVKHVLDILADEFNTTLALAGKSFDPLIPVSFYFWYTTKR</sequence>
<evidence type="ECO:0000256" key="8">
    <source>
        <dbReference type="PIRSR" id="PIRSR000138-2"/>
    </source>
</evidence>
<dbReference type="EMBL" id="JBFDAA010000001">
    <property type="protein sequence ID" value="KAL1140085.1"/>
    <property type="molecule type" value="Genomic_DNA"/>
</dbReference>
<evidence type="ECO:0000256" key="5">
    <source>
        <dbReference type="ARBA" id="ARBA00029325"/>
    </source>
</evidence>
<proteinExistence type="inferred from homology"/>
<feature type="binding site" evidence="8">
    <location>
        <position position="215"/>
    </location>
    <ligand>
        <name>glyoxylate</name>
        <dbReference type="ChEBI" id="CHEBI:36655"/>
    </ligand>
</feature>
<dbReference type="GO" id="GO:0003973">
    <property type="term" value="F:(S)-2-hydroxy-acid oxidase activity"/>
    <property type="evidence" value="ECO:0007669"/>
    <property type="project" value="UniProtKB-EC"/>
</dbReference>
<feature type="binding site" evidence="8">
    <location>
        <position position="218"/>
    </location>
    <ligand>
        <name>glyoxylate</name>
        <dbReference type="ChEBI" id="CHEBI:36655"/>
    </ligand>
</feature>
<evidence type="ECO:0000256" key="2">
    <source>
        <dbReference type="ARBA" id="ARBA00013087"/>
    </source>
</evidence>
<keyword evidence="8" id="KW-0288">FMN</keyword>
<protein>
    <recommendedName>
        <fullName evidence="2">(S)-2-hydroxy-acid oxidase</fullName>
        <ecNumber evidence="2">1.1.3.15</ecNumber>
    </recommendedName>
</protein>
<dbReference type="PROSITE" id="PS51349">
    <property type="entry name" value="FMN_HYDROXY_ACID_DH_2"/>
    <property type="match status" value="1"/>
</dbReference>
<dbReference type="InterPro" id="IPR013785">
    <property type="entry name" value="Aldolase_TIM"/>
</dbReference>
<dbReference type="InterPro" id="IPR037396">
    <property type="entry name" value="FMN_HAD"/>
</dbReference>
<keyword evidence="3" id="KW-0560">Oxidoreductase</keyword>
<evidence type="ECO:0000256" key="6">
    <source>
        <dbReference type="ARBA" id="ARBA00029327"/>
    </source>
</evidence>
<feature type="binding site" evidence="8">
    <location>
        <begin position="37"/>
        <end position="39"/>
    </location>
    <ligand>
        <name>FMN</name>
        <dbReference type="ChEBI" id="CHEBI:58210"/>
    </ligand>
</feature>
<evidence type="ECO:0000256" key="3">
    <source>
        <dbReference type="ARBA" id="ARBA00023002"/>
    </source>
</evidence>
<feature type="binding site" evidence="8">
    <location>
        <position position="90"/>
    </location>
    <ligand>
        <name>glyoxylate</name>
        <dbReference type="ChEBI" id="CHEBI:36655"/>
    </ligand>
</feature>
<comment type="caution">
    <text evidence="10">The sequence shown here is derived from an EMBL/GenBank/DDBJ whole genome shotgun (WGS) entry which is preliminary data.</text>
</comment>
<feature type="binding site" evidence="8">
    <location>
        <position position="191"/>
    </location>
    <ligand>
        <name>FMN</name>
        <dbReference type="ChEBI" id="CHEBI:58210"/>
    </ligand>
</feature>
<keyword evidence="11" id="KW-1185">Reference proteome</keyword>
<dbReference type="FunFam" id="3.20.20.70:FF:000056">
    <property type="entry name" value="hydroxyacid oxidase 2"/>
    <property type="match status" value="1"/>
</dbReference>
<feature type="active site" description="Proton acceptor" evidence="7">
    <location>
        <position position="215"/>
    </location>
</feature>
<evidence type="ECO:0000313" key="11">
    <source>
        <dbReference type="Proteomes" id="UP001558652"/>
    </source>
</evidence>
<dbReference type="Gene3D" id="3.20.20.70">
    <property type="entry name" value="Aldolase class I"/>
    <property type="match status" value="1"/>
</dbReference>
<feature type="binding site" evidence="8">
    <location>
        <position position="116"/>
    </location>
    <ligand>
        <name>FMN</name>
        <dbReference type="ChEBI" id="CHEBI:58210"/>
    </ligand>
</feature>
<feature type="binding site" evidence="8">
    <location>
        <position position="66"/>
    </location>
    <ligand>
        <name>FMN</name>
        <dbReference type="ChEBI" id="CHEBI:58210"/>
    </ligand>
</feature>
<reference evidence="10 11" key="1">
    <citation type="submission" date="2024-07" db="EMBL/GenBank/DDBJ databases">
        <title>Chromosome-level genome assembly of the water stick insect Ranatra chinensis (Heteroptera: Nepidae).</title>
        <authorList>
            <person name="Liu X."/>
        </authorList>
    </citation>
    <scope>NUCLEOTIDE SEQUENCE [LARGE SCALE GENOMIC DNA]</scope>
    <source>
        <strain evidence="10">Cailab_2021Rc</strain>
        <tissue evidence="10">Muscle</tissue>
    </source>
</reference>
<accession>A0ABD0YVV8</accession>
<evidence type="ECO:0000313" key="10">
    <source>
        <dbReference type="EMBL" id="KAL1140085.1"/>
    </source>
</evidence>
<dbReference type="GO" id="GO:0005777">
    <property type="term" value="C:peroxisome"/>
    <property type="evidence" value="ECO:0007669"/>
    <property type="project" value="UniProtKB-ARBA"/>
</dbReference>
<evidence type="ECO:0000256" key="1">
    <source>
        <dbReference type="ARBA" id="ARBA00001917"/>
    </source>
</evidence>
<dbReference type="AlphaFoldDB" id="A0ABD0YVV8"/>
<dbReference type="PIRSF" id="PIRSF000138">
    <property type="entry name" value="Al-hdrx_acd_dh"/>
    <property type="match status" value="1"/>
</dbReference>
<evidence type="ECO:0000256" key="4">
    <source>
        <dbReference type="ARBA" id="ARBA00024042"/>
    </source>
</evidence>
<dbReference type="PROSITE" id="PS00557">
    <property type="entry name" value="FMN_HYDROXY_ACID_DH_1"/>
    <property type="match status" value="1"/>
</dbReference>
<evidence type="ECO:0000259" key="9">
    <source>
        <dbReference type="PROSITE" id="PS51349"/>
    </source>
</evidence>
<dbReference type="InterPro" id="IPR000262">
    <property type="entry name" value="FMN-dep_DH"/>
</dbReference>
<dbReference type="InterPro" id="IPR008259">
    <property type="entry name" value="FMN_hydac_DH_AS"/>
</dbReference>
<feature type="binding site" evidence="8">
    <location>
        <begin position="269"/>
        <end position="270"/>
    </location>
    <ligand>
        <name>FMN</name>
        <dbReference type="ChEBI" id="CHEBI:58210"/>
    </ligand>
</feature>
<gene>
    <name evidence="10" type="ORF">AAG570_000017</name>
</gene>
<comment type="catalytic activity">
    <reaction evidence="6">
        <text>2-hydroxyoctanoate + O2 = 2-oxooctanoate + H2O2</text>
        <dbReference type="Rhea" id="RHEA:67940"/>
        <dbReference type="ChEBI" id="CHEBI:15379"/>
        <dbReference type="ChEBI" id="CHEBI:16240"/>
        <dbReference type="ChEBI" id="CHEBI:133514"/>
        <dbReference type="ChEBI" id="CHEBI:176689"/>
    </reaction>
    <physiologicalReaction direction="left-to-right" evidence="6">
        <dbReference type="Rhea" id="RHEA:67941"/>
    </physiologicalReaction>
</comment>
<evidence type="ECO:0000256" key="7">
    <source>
        <dbReference type="PIRSR" id="PIRSR000138-1"/>
    </source>
</evidence>
<dbReference type="InterPro" id="IPR012133">
    <property type="entry name" value="Alpha-hydoxy_acid_DH_FMN"/>
</dbReference>
<organism evidence="10 11">
    <name type="scientific">Ranatra chinensis</name>
    <dbReference type="NCBI Taxonomy" id="642074"/>
    <lineage>
        <taxon>Eukaryota</taxon>
        <taxon>Metazoa</taxon>
        <taxon>Ecdysozoa</taxon>
        <taxon>Arthropoda</taxon>
        <taxon>Hexapoda</taxon>
        <taxon>Insecta</taxon>
        <taxon>Pterygota</taxon>
        <taxon>Neoptera</taxon>
        <taxon>Paraneoptera</taxon>
        <taxon>Hemiptera</taxon>
        <taxon>Heteroptera</taxon>
        <taxon>Panheteroptera</taxon>
        <taxon>Nepomorpha</taxon>
        <taxon>Nepidae</taxon>
        <taxon>Ranatrinae</taxon>
        <taxon>Ranatra</taxon>
    </lineage>
</organism>
<feature type="binding site" evidence="8">
    <location>
        <position position="88"/>
    </location>
    <ligand>
        <name>FMN</name>
        <dbReference type="ChEBI" id="CHEBI:58210"/>
    </ligand>
</feature>
<feature type="domain" description="FMN hydroxy acid dehydrogenase" evidence="9">
    <location>
        <begin position="1"/>
        <end position="320"/>
    </location>
</feature>
<comment type="similarity">
    <text evidence="4">Belongs to the FMN-dependent alpha-hydroxy acid dehydrogenase family.</text>
</comment>
<keyword evidence="8" id="KW-0285">Flavoprotein</keyword>
<dbReference type="SUPFAM" id="SSF51395">
    <property type="entry name" value="FMN-linked oxidoreductases"/>
    <property type="match status" value="1"/>
</dbReference>
<comment type="catalytic activity">
    <reaction evidence="5">
        <text>a (2S)-2-hydroxycarboxylate + O2 = a 2-oxocarboxylate + H2O2</text>
        <dbReference type="Rhea" id="RHEA:16789"/>
        <dbReference type="ChEBI" id="CHEBI:15379"/>
        <dbReference type="ChEBI" id="CHEBI:16240"/>
        <dbReference type="ChEBI" id="CHEBI:35179"/>
        <dbReference type="ChEBI" id="CHEBI:58123"/>
        <dbReference type="EC" id="1.1.3.15"/>
    </reaction>
    <physiologicalReaction direction="left-to-right" evidence="5">
        <dbReference type="Rhea" id="RHEA:16790"/>
    </physiologicalReaction>
</comment>
<dbReference type="Pfam" id="PF01070">
    <property type="entry name" value="FMN_dh"/>
    <property type="match status" value="1"/>
</dbReference>
<name>A0ABD0YVV8_9HEMI</name>
<feature type="binding site" evidence="8">
    <location>
        <position position="213"/>
    </location>
    <ligand>
        <name>FMN</name>
        <dbReference type="ChEBI" id="CHEBI:58210"/>
    </ligand>
</feature>
<dbReference type="Proteomes" id="UP001558652">
    <property type="component" value="Unassembled WGS sequence"/>
</dbReference>
<dbReference type="PANTHER" id="PTHR10578:SF149">
    <property type="entry name" value="2-HYDROXYACID OXIDASE 2"/>
    <property type="match status" value="1"/>
</dbReference>
<comment type="cofactor">
    <cofactor evidence="1">
        <name>FMN</name>
        <dbReference type="ChEBI" id="CHEBI:58210"/>
    </cofactor>
</comment>
<dbReference type="PANTHER" id="PTHR10578">
    <property type="entry name" value="S -2-HYDROXY-ACID OXIDASE-RELATED"/>
    <property type="match status" value="1"/>
</dbReference>
<dbReference type="EC" id="1.1.3.15" evidence="2"/>
<feature type="binding site" evidence="8">
    <location>
        <position position="125"/>
    </location>
    <ligand>
        <name>glyoxylate</name>
        <dbReference type="ChEBI" id="CHEBI:36655"/>
    </ligand>
</feature>
<dbReference type="CDD" id="cd02809">
    <property type="entry name" value="alpha_hydroxyacid_oxid_FMN"/>
    <property type="match status" value="1"/>
</dbReference>